<accession>A0AB39U4N8</accession>
<protein>
    <submittedName>
        <fullName evidence="11">CRISPR-associated helicase Cas3</fullName>
    </submittedName>
</protein>
<dbReference type="Pfam" id="PF00270">
    <property type="entry name" value="DEAD"/>
    <property type="match status" value="1"/>
</dbReference>
<dbReference type="EMBL" id="CP129674">
    <property type="protein sequence ID" value="XDS43917.1"/>
    <property type="molecule type" value="Genomic_DNA"/>
</dbReference>
<keyword evidence="9" id="KW-0051">Antiviral defense</keyword>
<dbReference type="InterPro" id="IPR027417">
    <property type="entry name" value="P-loop_NTPase"/>
</dbReference>
<keyword evidence="4" id="KW-0479">Metal-binding</keyword>
<comment type="similarity">
    <text evidence="1">In the N-terminal section; belongs to the CRISPR-associated nuclease Cas3-HD family.</text>
</comment>
<evidence type="ECO:0000259" key="10">
    <source>
        <dbReference type="PROSITE" id="PS51643"/>
    </source>
</evidence>
<evidence type="ECO:0000256" key="7">
    <source>
        <dbReference type="ARBA" id="ARBA00022806"/>
    </source>
</evidence>
<dbReference type="InterPro" id="IPR054712">
    <property type="entry name" value="Cas3-like_dom"/>
</dbReference>
<keyword evidence="6" id="KW-0378">Hydrolase</keyword>
<evidence type="ECO:0000256" key="6">
    <source>
        <dbReference type="ARBA" id="ARBA00022801"/>
    </source>
</evidence>
<evidence type="ECO:0000256" key="9">
    <source>
        <dbReference type="ARBA" id="ARBA00023118"/>
    </source>
</evidence>
<dbReference type="NCBIfam" id="TIGR01587">
    <property type="entry name" value="cas3_core"/>
    <property type="match status" value="1"/>
</dbReference>
<sequence length="935" mass="105756">MTDLAFVDALKSLNSDFTQLWGKKDIDASGHCSWLPLVQHMVDTSNVMGLLWEHWLSGEQQQLLTHAVGNADKAKNIALFLGAVHDIGKATPVFQTKKSYQQSDELDSQIIEKLVRSGFEDLDNLYLADMNKAPHALAGACVLHNSNIPESLVLLVSGHHGKPADSLHSITELESNYRKHLYQSQDSGSAIAKRWQSVQRELLHFDLSLSGLNIADLNDVVLTELPSQVIYEGLLIMADWLASNTIYFPLQSIDSDFQDSEGFQNDRLEHAWQKISGDIQSLDLDWPGDYIPAESIIHKRFGFEARQVQTEILQRIEQTSEAGIYIIEAPMGIGKTEIALSAAEILSHKFKTNGMFFGLPTMSTADGIFKRIETWLEKTDPYDTKSLRLIHSKSQFNEDFEKLQDASQVDIDGEPENGTVAVNSWFSGAKLRILDDFIVATVDHFLLAALKQKHLALRHLGLSKKVIVIDEVHAYDAYMGQYLYRAVQWMGSYGVPIIILSATLPAARRKQLVESYFRGTDRKWRNRTALVPNWEESNAYPLLTYTDGEEINQISQFETIPNHKVRVKHIDEAAIHKLLQEQLSEGGVAGIIVNTVKKAQELYESLKRDCEVELIHSSFLAPHRAEKERAILQQIGKDSSNRPSKKVFIGTQVLEQSLDIDFDVLITYLAPMDLLLQRVGRLHRHNRPRPEKLRDARVYVAGINADGTFDEGTSFIYGDYLLMRTQHFLPTVLNLPSDISPLVQMVYSEKDEDQLNSDRYRQAKAESKSLMKTKEEKAGTWELQTPQGSLETTLVGWLNNPSTNTDEEHGVAQVRDAEDSIEVILLRRTAQGIQLLDTDEIITEAWLKKPANAKKLAQQTIRLPKIFSRLWSIDSVITELERLNKENLAFWQQIPLLKGSLGLILDEHNKTELHGYILEYSKSLGLQFEKEDSNA</sequence>
<gene>
    <name evidence="11" type="primary">cas3</name>
    <name evidence="11" type="ORF">QN215_06440</name>
</gene>
<dbReference type="InterPro" id="IPR006483">
    <property type="entry name" value="CRISPR-assoc_Cas3_HD"/>
</dbReference>
<evidence type="ECO:0000256" key="8">
    <source>
        <dbReference type="ARBA" id="ARBA00022840"/>
    </source>
</evidence>
<dbReference type="GO" id="GO:0051607">
    <property type="term" value="P:defense response to virus"/>
    <property type="evidence" value="ECO:0007669"/>
    <property type="project" value="UniProtKB-KW"/>
</dbReference>
<proteinExistence type="inferred from homology"/>
<dbReference type="GO" id="GO:0005524">
    <property type="term" value="F:ATP binding"/>
    <property type="evidence" value="ECO:0007669"/>
    <property type="project" value="UniProtKB-KW"/>
</dbReference>
<dbReference type="CDD" id="cd09641">
    <property type="entry name" value="Cas3''_I"/>
    <property type="match status" value="1"/>
</dbReference>
<evidence type="ECO:0000256" key="1">
    <source>
        <dbReference type="ARBA" id="ARBA00006847"/>
    </source>
</evidence>
<feature type="domain" description="HD Cas3-type" evidence="10">
    <location>
        <begin position="30"/>
        <end position="241"/>
    </location>
</feature>
<keyword evidence="5" id="KW-0547">Nucleotide-binding</keyword>
<name>A0AB39U4N8_9BIFI</name>
<dbReference type="Gene3D" id="3.40.50.300">
    <property type="entry name" value="P-loop containing nucleotide triphosphate hydrolases"/>
    <property type="match status" value="2"/>
</dbReference>
<dbReference type="SUPFAM" id="SSF52540">
    <property type="entry name" value="P-loop containing nucleoside triphosphate hydrolases"/>
    <property type="match status" value="1"/>
</dbReference>
<dbReference type="CDD" id="cd17930">
    <property type="entry name" value="DEXHc_cas3"/>
    <property type="match status" value="1"/>
</dbReference>
<dbReference type="NCBIfam" id="TIGR01596">
    <property type="entry name" value="cas3_HD"/>
    <property type="match status" value="1"/>
</dbReference>
<dbReference type="InterPro" id="IPR014001">
    <property type="entry name" value="Helicase_ATP-bd"/>
</dbReference>
<dbReference type="InterPro" id="IPR041372">
    <property type="entry name" value="Cas3_C"/>
</dbReference>
<dbReference type="GO" id="GO:0003724">
    <property type="term" value="F:RNA helicase activity"/>
    <property type="evidence" value="ECO:0007669"/>
    <property type="project" value="TreeGrafter"/>
</dbReference>
<dbReference type="PANTHER" id="PTHR47963:SF9">
    <property type="entry name" value="CRISPR-ASSOCIATED ENDONUCLEASE_HELICASE CAS3"/>
    <property type="match status" value="1"/>
</dbReference>
<dbReference type="GO" id="GO:0003723">
    <property type="term" value="F:RNA binding"/>
    <property type="evidence" value="ECO:0007669"/>
    <property type="project" value="TreeGrafter"/>
</dbReference>
<dbReference type="Pfam" id="PF22590">
    <property type="entry name" value="Cas3-like_C_2"/>
    <property type="match status" value="1"/>
</dbReference>
<dbReference type="Pfam" id="PF18019">
    <property type="entry name" value="Cas3_HD"/>
    <property type="match status" value="1"/>
</dbReference>
<evidence type="ECO:0000256" key="4">
    <source>
        <dbReference type="ARBA" id="ARBA00022723"/>
    </source>
</evidence>
<dbReference type="Pfam" id="PF18395">
    <property type="entry name" value="Cas3_C"/>
    <property type="match status" value="1"/>
</dbReference>
<dbReference type="KEGG" id="baqk:QN215_06440"/>
<dbReference type="Gene3D" id="1.10.3210.30">
    <property type="match status" value="1"/>
</dbReference>
<evidence type="ECO:0000256" key="3">
    <source>
        <dbReference type="ARBA" id="ARBA00022722"/>
    </source>
</evidence>
<evidence type="ECO:0000256" key="2">
    <source>
        <dbReference type="ARBA" id="ARBA00009046"/>
    </source>
</evidence>
<organism evidence="11">
    <name type="scientific">Bifidobacterium aquikefiricola</name>
    <dbReference type="NCBI Taxonomy" id="3059038"/>
    <lineage>
        <taxon>Bacteria</taxon>
        <taxon>Bacillati</taxon>
        <taxon>Actinomycetota</taxon>
        <taxon>Actinomycetes</taxon>
        <taxon>Bifidobacteriales</taxon>
        <taxon>Bifidobacteriaceae</taxon>
        <taxon>Bifidobacterium</taxon>
    </lineage>
</organism>
<dbReference type="PROSITE" id="PS51643">
    <property type="entry name" value="HD_CAS3"/>
    <property type="match status" value="1"/>
</dbReference>
<dbReference type="SMART" id="SM00490">
    <property type="entry name" value="HELICc"/>
    <property type="match status" value="1"/>
</dbReference>
<dbReference type="PANTHER" id="PTHR47963">
    <property type="entry name" value="DEAD-BOX ATP-DEPENDENT RNA HELICASE 47, MITOCHONDRIAL"/>
    <property type="match status" value="1"/>
</dbReference>
<keyword evidence="8" id="KW-0067">ATP-binding</keyword>
<dbReference type="GO" id="GO:0004518">
    <property type="term" value="F:nuclease activity"/>
    <property type="evidence" value="ECO:0007669"/>
    <property type="project" value="UniProtKB-KW"/>
</dbReference>
<dbReference type="GO" id="GO:0046872">
    <property type="term" value="F:metal ion binding"/>
    <property type="evidence" value="ECO:0007669"/>
    <property type="project" value="UniProtKB-KW"/>
</dbReference>
<dbReference type="InterPro" id="IPR011545">
    <property type="entry name" value="DEAD/DEAH_box_helicase_dom"/>
</dbReference>
<comment type="similarity">
    <text evidence="2">In the central section; belongs to the CRISPR-associated helicase Cas3 family.</text>
</comment>
<dbReference type="GO" id="GO:0016787">
    <property type="term" value="F:hydrolase activity"/>
    <property type="evidence" value="ECO:0007669"/>
    <property type="project" value="UniProtKB-KW"/>
</dbReference>
<dbReference type="AlphaFoldDB" id="A0AB39U4N8"/>
<evidence type="ECO:0000313" key="11">
    <source>
        <dbReference type="EMBL" id="XDS43917.1"/>
    </source>
</evidence>
<reference evidence="11" key="1">
    <citation type="submission" date="2023-07" db="EMBL/GenBank/DDBJ databases">
        <title>Bifidobacterium aquikefiriaerophilum sp. nov. and Bifidobacterium eccum sp. nov., isolated from water kefir.</title>
        <authorList>
            <person name="Breselge S."/>
            <person name="Bellassi P."/>
            <person name="Barcenilla C."/>
            <person name="Alvarez-Ordonez A."/>
            <person name="Morelli L."/>
            <person name="Cotter P.D."/>
        </authorList>
    </citation>
    <scope>NUCLEOTIDE SEQUENCE</scope>
    <source>
        <strain evidence="11">WK041_4_12</strain>
    </source>
</reference>
<evidence type="ECO:0000256" key="5">
    <source>
        <dbReference type="ARBA" id="ARBA00022741"/>
    </source>
</evidence>
<dbReference type="SMART" id="SM00487">
    <property type="entry name" value="DEXDc"/>
    <property type="match status" value="1"/>
</dbReference>
<dbReference type="InterPro" id="IPR006474">
    <property type="entry name" value="Helicase_Cas3_CRISPR-ass_core"/>
</dbReference>
<dbReference type="RefSeq" id="WP_369343512.1">
    <property type="nucleotide sequence ID" value="NZ_CP129674.1"/>
</dbReference>
<dbReference type="InterPro" id="IPR050547">
    <property type="entry name" value="DEAD_box_RNA_helicases"/>
</dbReference>
<keyword evidence="7" id="KW-0347">Helicase</keyword>
<keyword evidence="3" id="KW-0540">Nuclease</keyword>
<dbReference type="InterPro" id="IPR001650">
    <property type="entry name" value="Helicase_C-like"/>
</dbReference>
<dbReference type="InterPro" id="IPR038257">
    <property type="entry name" value="CRISPR-assoc_Cas3_HD_sf"/>
</dbReference>